<dbReference type="EMBL" id="CM043016">
    <property type="protein sequence ID" value="KAI4466791.1"/>
    <property type="molecule type" value="Genomic_DNA"/>
</dbReference>
<evidence type="ECO:0000313" key="2">
    <source>
        <dbReference type="Proteomes" id="UP001056778"/>
    </source>
</evidence>
<proteinExistence type="predicted"/>
<organism evidence="1 2">
    <name type="scientific">Holotrichia oblita</name>
    <name type="common">Chafer beetle</name>
    <dbReference type="NCBI Taxonomy" id="644536"/>
    <lineage>
        <taxon>Eukaryota</taxon>
        <taxon>Metazoa</taxon>
        <taxon>Ecdysozoa</taxon>
        <taxon>Arthropoda</taxon>
        <taxon>Hexapoda</taxon>
        <taxon>Insecta</taxon>
        <taxon>Pterygota</taxon>
        <taxon>Neoptera</taxon>
        <taxon>Endopterygota</taxon>
        <taxon>Coleoptera</taxon>
        <taxon>Polyphaga</taxon>
        <taxon>Scarabaeiformia</taxon>
        <taxon>Scarabaeidae</taxon>
        <taxon>Melolonthinae</taxon>
        <taxon>Holotrichia</taxon>
    </lineage>
</organism>
<name>A0ACB9TIV0_HOLOL</name>
<reference evidence="1" key="1">
    <citation type="submission" date="2022-04" db="EMBL/GenBank/DDBJ databases">
        <title>Chromosome-scale genome assembly of Holotrichia oblita Faldermann.</title>
        <authorList>
            <person name="Rongchong L."/>
        </authorList>
    </citation>
    <scope>NUCLEOTIDE SEQUENCE</scope>
    <source>
        <strain evidence="1">81SQS9</strain>
    </source>
</reference>
<sequence length="280" mass="32418">MNANGVLKKILGALPENEELTARVHDSSLVEFLKEMRGTNEDQKRRKMGKKDMIMCYGEARSNSYEAQRIYRERYPLRQVPNVRTFIDVHRRLREDGCFRKPKLNSGVSGTRRTVRNEEIIQEQAPEKQVQRMSGCSKRSHFLVTLALNKQLKHKICTQYMNKRKRSYSDMQPDGDYVPDNEAESSDSDYHNPTDDSLNNELIHSADAEVNPLSKSPNEKLSIRNFINETLEELLETSIALAQRKTYTKKGTIRKLKLYDVPLSERKKTKIIQNDSGSHN</sequence>
<protein>
    <submittedName>
        <fullName evidence="1">Helix-turn-helix domain</fullName>
    </submittedName>
</protein>
<comment type="caution">
    <text evidence="1">The sequence shown here is derived from an EMBL/GenBank/DDBJ whole genome shotgun (WGS) entry which is preliminary data.</text>
</comment>
<dbReference type="Proteomes" id="UP001056778">
    <property type="component" value="Chromosome 2"/>
</dbReference>
<accession>A0ACB9TIV0</accession>
<keyword evidence="2" id="KW-1185">Reference proteome</keyword>
<evidence type="ECO:0000313" key="1">
    <source>
        <dbReference type="EMBL" id="KAI4466791.1"/>
    </source>
</evidence>
<gene>
    <name evidence="1" type="ORF">MML48_2g00007364</name>
</gene>